<evidence type="ECO:0000256" key="1">
    <source>
        <dbReference type="ARBA" id="ARBA00010062"/>
    </source>
</evidence>
<dbReference type="RefSeq" id="WP_203002787.1">
    <property type="nucleotide sequence ID" value="NZ_JADWYU010000197.1"/>
</dbReference>
<comment type="similarity">
    <text evidence="1">Belongs to the leucine-binding protein family.</text>
</comment>
<dbReference type="Pfam" id="PF13458">
    <property type="entry name" value="Peripla_BP_6"/>
    <property type="match status" value="1"/>
</dbReference>
<sequence length="419" mass="43021">MNRRHRRARTVAAAAAAAVVTGLPAVLAGCASPSSDQAPAAGVCPSPGVTDETVRIGLVYPDSGGPLATNFKAVRSAVEARIAAQNEAGGVHNREVEVVWRDDQADPDVFAHAARDLITNENVFGLIVQTTAAGPSTKWLEETGIPLTGNAIDASWSQHKNVFTFASLFNTQGDPVDTFGRYVTANGGTKALIVLDPAAPGASALADRFEPSLASQGVAVERFDFSASASPARVVDALRRAGADTMIGLVQPQRFADAYAAAKAGGVTVDVALSAAGYGEELLAKGSAVGGMSVVVGYTSFEASTPAMQAYQTAMATYAPELADPNVETALASYVAADEMLAGLELAGPCPTRDAFITNLRNVKDFDGGGLIAPTDLSNPTAPASCFNFVKADPAGSTFQPVPPATADSNGFWCGEPVS</sequence>
<dbReference type="PANTHER" id="PTHR47235">
    <property type="entry name" value="BLR6548 PROTEIN"/>
    <property type="match status" value="1"/>
</dbReference>
<keyword evidence="2 3" id="KW-0732">Signal</keyword>
<reference evidence="5" key="1">
    <citation type="submission" date="2020-12" db="EMBL/GenBank/DDBJ databases">
        <title>Genomic characterization of non-nitrogen-fixing Frankia strains.</title>
        <authorList>
            <person name="Carlos-Shanley C."/>
            <person name="Guerra T."/>
            <person name="Hahn D."/>
        </authorList>
    </citation>
    <scope>NUCLEOTIDE SEQUENCE</scope>
    <source>
        <strain evidence="5">CN6</strain>
    </source>
</reference>
<evidence type="ECO:0000256" key="2">
    <source>
        <dbReference type="ARBA" id="ARBA00022729"/>
    </source>
</evidence>
<dbReference type="CDD" id="cd06341">
    <property type="entry name" value="PBP1_ABC_ligand_binding-like"/>
    <property type="match status" value="1"/>
</dbReference>
<dbReference type="EMBL" id="JAEACQ010000153">
    <property type="protein sequence ID" value="MBL7626974.1"/>
    <property type="molecule type" value="Genomic_DNA"/>
</dbReference>
<dbReference type="PROSITE" id="PS51257">
    <property type="entry name" value="PROKAR_LIPOPROTEIN"/>
    <property type="match status" value="1"/>
</dbReference>
<dbReference type="AlphaFoldDB" id="A0A937RDP6"/>
<organism evidence="5 6">
    <name type="scientific">Frankia nepalensis</name>
    <dbReference type="NCBI Taxonomy" id="1836974"/>
    <lineage>
        <taxon>Bacteria</taxon>
        <taxon>Bacillati</taxon>
        <taxon>Actinomycetota</taxon>
        <taxon>Actinomycetes</taxon>
        <taxon>Frankiales</taxon>
        <taxon>Frankiaceae</taxon>
        <taxon>Frankia</taxon>
    </lineage>
</organism>
<feature type="signal peptide" evidence="3">
    <location>
        <begin position="1"/>
        <end position="28"/>
    </location>
</feature>
<evidence type="ECO:0000256" key="3">
    <source>
        <dbReference type="SAM" id="SignalP"/>
    </source>
</evidence>
<feature type="domain" description="Leucine-binding protein" evidence="4">
    <location>
        <begin position="53"/>
        <end position="394"/>
    </location>
</feature>
<gene>
    <name evidence="5" type="ORF">I7412_07300</name>
</gene>
<dbReference type="InterPro" id="IPR028081">
    <property type="entry name" value="Leu-bd"/>
</dbReference>
<evidence type="ECO:0000313" key="5">
    <source>
        <dbReference type="EMBL" id="MBL7626974.1"/>
    </source>
</evidence>
<comment type="caution">
    <text evidence="5">The sequence shown here is derived from an EMBL/GenBank/DDBJ whole genome shotgun (WGS) entry which is preliminary data.</text>
</comment>
<dbReference type="Gene3D" id="3.40.50.2300">
    <property type="match status" value="2"/>
</dbReference>
<accession>A0A937RDP6</accession>
<feature type="chain" id="PRO_5039104812" evidence="3">
    <location>
        <begin position="29"/>
        <end position="419"/>
    </location>
</feature>
<proteinExistence type="inferred from homology"/>
<dbReference type="PANTHER" id="PTHR47235:SF1">
    <property type="entry name" value="BLR6548 PROTEIN"/>
    <property type="match status" value="1"/>
</dbReference>
<evidence type="ECO:0000259" key="4">
    <source>
        <dbReference type="Pfam" id="PF13458"/>
    </source>
</evidence>
<protein>
    <submittedName>
        <fullName evidence="5">ABC transporter substrate-binding protein</fullName>
    </submittedName>
</protein>
<keyword evidence="6" id="KW-1185">Reference proteome</keyword>
<dbReference type="InterPro" id="IPR028082">
    <property type="entry name" value="Peripla_BP_I"/>
</dbReference>
<evidence type="ECO:0000313" key="6">
    <source>
        <dbReference type="Proteomes" id="UP000604475"/>
    </source>
</evidence>
<name>A0A937RDP6_9ACTN</name>
<dbReference type="Proteomes" id="UP000604475">
    <property type="component" value="Unassembled WGS sequence"/>
</dbReference>
<dbReference type="SUPFAM" id="SSF53822">
    <property type="entry name" value="Periplasmic binding protein-like I"/>
    <property type="match status" value="1"/>
</dbReference>